<keyword evidence="4" id="KW-1185">Reference proteome</keyword>
<organism evidence="3 4">
    <name type="scientific">Rubus argutus</name>
    <name type="common">Southern blackberry</name>
    <dbReference type="NCBI Taxonomy" id="59490"/>
    <lineage>
        <taxon>Eukaryota</taxon>
        <taxon>Viridiplantae</taxon>
        <taxon>Streptophyta</taxon>
        <taxon>Embryophyta</taxon>
        <taxon>Tracheophyta</taxon>
        <taxon>Spermatophyta</taxon>
        <taxon>Magnoliopsida</taxon>
        <taxon>eudicotyledons</taxon>
        <taxon>Gunneridae</taxon>
        <taxon>Pentapetalae</taxon>
        <taxon>rosids</taxon>
        <taxon>fabids</taxon>
        <taxon>Rosales</taxon>
        <taxon>Rosaceae</taxon>
        <taxon>Rosoideae</taxon>
        <taxon>Rosoideae incertae sedis</taxon>
        <taxon>Rubus</taxon>
    </lineage>
</organism>
<dbReference type="AlphaFoldDB" id="A0AAW1X124"/>
<gene>
    <name evidence="3" type="ORF">M0R45_026787</name>
</gene>
<feature type="transmembrane region" description="Helical" evidence="1">
    <location>
        <begin position="611"/>
        <end position="634"/>
    </location>
</feature>
<comment type="caution">
    <text evidence="3">The sequence shown here is derived from an EMBL/GenBank/DDBJ whole genome shotgun (WGS) entry which is preliminary data.</text>
</comment>
<dbReference type="InterPro" id="IPR036770">
    <property type="entry name" value="Ankyrin_rpt-contain_sf"/>
</dbReference>
<dbReference type="PANTHER" id="PTHR24177:SF329">
    <property type="entry name" value="ANKYRIN REPEAT PROTEIN"/>
    <property type="match status" value="1"/>
</dbReference>
<keyword evidence="1" id="KW-0472">Membrane</keyword>
<protein>
    <recommendedName>
        <fullName evidence="2">PGG domain-containing protein</fullName>
    </recommendedName>
</protein>
<evidence type="ECO:0000256" key="1">
    <source>
        <dbReference type="SAM" id="Phobius"/>
    </source>
</evidence>
<dbReference type="SUPFAM" id="SSF48403">
    <property type="entry name" value="Ankyrin repeat"/>
    <property type="match status" value="1"/>
</dbReference>
<evidence type="ECO:0000259" key="2">
    <source>
        <dbReference type="Pfam" id="PF13962"/>
    </source>
</evidence>
<feature type="transmembrane region" description="Helical" evidence="1">
    <location>
        <begin position="655"/>
        <end position="680"/>
    </location>
</feature>
<name>A0AAW1X124_RUBAR</name>
<reference evidence="3 4" key="1">
    <citation type="journal article" date="2023" name="G3 (Bethesda)">
        <title>A chromosome-length genome assembly and annotation of blackberry (Rubus argutus, cv. 'Hillquist').</title>
        <authorList>
            <person name="Bruna T."/>
            <person name="Aryal R."/>
            <person name="Dudchenko O."/>
            <person name="Sargent D.J."/>
            <person name="Mead D."/>
            <person name="Buti M."/>
            <person name="Cavallini A."/>
            <person name="Hytonen T."/>
            <person name="Andres J."/>
            <person name="Pham M."/>
            <person name="Weisz D."/>
            <person name="Mascagni F."/>
            <person name="Usai G."/>
            <person name="Natali L."/>
            <person name="Bassil N."/>
            <person name="Fernandez G.E."/>
            <person name="Lomsadze A."/>
            <person name="Armour M."/>
            <person name="Olukolu B."/>
            <person name="Poorten T."/>
            <person name="Britton C."/>
            <person name="Davik J."/>
            <person name="Ashrafi H."/>
            <person name="Aiden E.L."/>
            <person name="Borodovsky M."/>
            <person name="Worthington M."/>
        </authorList>
    </citation>
    <scope>NUCLEOTIDE SEQUENCE [LARGE SCALE GENOMIC DNA]</scope>
    <source>
        <strain evidence="3">PI 553951</strain>
    </source>
</reference>
<dbReference type="InterPro" id="IPR026961">
    <property type="entry name" value="PGG_dom"/>
</dbReference>
<dbReference type="Pfam" id="PF14223">
    <property type="entry name" value="Retrotran_gag_2"/>
    <property type="match status" value="1"/>
</dbReference>
<dbReference type="PANTHER" id="PTHR24177">
    <property type="entry name" value="CASKIN"/>
    <property type="match status" value="1"/>
</dbReference>
<evidence type="ECO:0000313" key="3">
    <source>
        <dbReference type="EMBL" id="KAK9929699.1"/>
    </source>
</evidence>
<feature type="transmembrane region" description="Helical" evidence="1">
    <location>
        <begin position="686"/>
        <end position="710"/>
    </location>
</feature>
<sequence length="731" mass="82928">MASAIVPEVLNQHNYNDWSSRLQTYLLAEDLWNVVKENEPHSESEKGKAVMSDKAAWVTKNAKALHAIKISCGTEMFSFIRQEHQAKKAWEILEYKFKSPDILLQKIVIHFLDSDSQLHAWAADEKNEIPQLFFDHVENGDWDNAKKCLGTAEIPKTALHQAVIHRRVKAVKELVNMMSEEDLKTLDGEGRTALCCTVVAWEDDGGDFIEMASYMVQRNKEILEIGFPPFHRIPVVSACGWSKFGMARYLYSVTPPSLLLAKRGEQGVQLICTCIRYMKGLDIAWTLLQDHPWLAVACNKYHERPMSILAGARNGYLSGERLTFWQKLIYHSIHTEPVDLNNHDSWINVSKSKEDQGNQRDVNCSVMGFFRRIVKGVLKHFGIIHIYEMKSTHVQVNKILSCMGEMTKNMNNPTPAKLNVVRNAIFKAIEQGHVEFITHMCKANPVLVEICDEKRKNIFQYAIECRQEGIYNLIYGLEEKKRKSIAHFRAALNNNMLHSVANLSPITRLDHIQDASLQMQRELQWFKEVKNVVPIEKHGDINSSDGLTARELFTKNHKILKKEAEISMKGTATSCSTVCALIVTIMFAVAFTVPGGTNGSTGLPMLMHKKIFRVFIVLDTISLASSTTSVITFLEILTSRYAEDDFLKSLPTKMMVGLFTLFISIASMMITFSCALTIILDGDTCIIIPIILFASVPVISFLWFLFPLLLEIFISTYGRGIFDRNVKPWLA</sequence>
<dbReference type="Proteomes" id="UP001457282">
    <property type="component" value="Unassembled WGS sequence"/>
</dbReference>
<dbReference type="GO" id="GO:0016020">
    <property type="term" value="C:membrane"/>
    <property type="evidence" value="ECO:0007669"/>
    <property type="project" value="TreeGrafter"/>
</dbReference>
<dbReference type="Pfam" id="PF13962">
    <property type="entry name" value="PGG"/>
    <property type="match status" value="1"/>
</dbReference>
<proteinExistence type="predicted"/>
<feature type="domain" description="PGG" evidence="2">
    <location>
        <begin position="568"/>
        <end position="678"/>
    </location>
</feature>
<dbReference type="Gene3D" id="1.25.40.20">
    <property type="entry name" value="Ankyrin repeat-containing domain"/>
    <property type="match status" value="1"/>
</dbReference>
<dbReference type="EMBL" id="JBEDUW010000005">
    <property type="protein sequence ID" value="KAK9929699.1"/>
    <property type="molecule type" value="Genomic_DNA"/>
</dbReference>
<evidence type="ECO:0000313" key="4">
    <source>
        <dbReference type="Proteomes" id="UP001457282"/>
    </source>
</evidence>
<accession>A0AAW1X124</accession>
<keyword evidence="1" id="KW-1133">Transmembrane helix</keyword>
<feature type="transmembrane region" description="Helical" evidence="1">
    <location>
        <begin position="571"/>
        <end position="591"/>
    </location>
</feature>
<keyword evidence="1" id="KW-0812">Transmembrane</keyword>